<name>A0AAN8GUW6_CHAGU</name>
<feature type="region of interest" description="Disordered" evidence="1">
    <location>
        <begin position="1"/>
        <end position="112"/>
    </location>
</feature>
<accession>A0AAN8GUW6</accession>
<comment type="caution">
    <text evidence="2">The sequence shown here is derived from an EMBL/GenBank/DDBJ whole genome shotgun (WGS) entry which is preliminary data.</text>
</comment>
<evidence type="ECO:0000256" key="1">
    <source>
        <dbReference type="SAM" id="MobiDB-lite"/>
    </source>
</evidence>
<reference evidence="2 3" key="1">
    <citation type="journal article" date="2023" name="Mol. Biol. Evol.">
        <title>Genomics of Secondarily Temperate Adaptation in the Only Non-Antarctic Icefish.</title>
        <authorList>
            <person name="Rivera-Colon A.G."/>
            <person name="Rayamajhi N."/>
            <person name="Minhas B.F."/>
            <person name="Madrigal G."/>
            <person name="Bilyk K.T."/>
            <person name="Yoon V."/>
            <person name="Hune M."/>
            <person name="Gregory S."/>
            <person name="Cheng C.H.C."/>
            <person name="Catchen J.M."/>
        </authorList>
    </citation>
    <scope>NUCLEOTIDE SEQUENCE [LARGE SCALE GENOMIC DNA]</scope>
    <source>
        <tissue evidence="2">White muscle</tissue>
    </source>
</reference>
<dbReference type="AlphaFoldDB" id="A0AAN8GUW6"/>
<protein>
    <submittedName>
        <fullName evidence="2">Uncharacterized protein</fullName>
    </submittedName>
</protein>
<feature type="compositionally biased region" description="Basic and acidic residues" evidence="1">
    <location>
        <begin position="31"/>
        <end position="50"/>
    </location>
</feature>
<sequence>MQKKIQSNPVKGRGRAEKMLELQEAMSTHLDATDGQKEGGEGGRDDKKMPQDYTGRKYFVPQKRQQRETKKSKQEEADGGTYEFLKRPKIEEEEAGISRRRMTRRLLDKSKL</sequence>
<dbReference type="Proteomes" id="UP001331515">
    <property type="component" value="Unassembled WGS sequence"/>
</dbReference>
<organism evidence="2 3">
    <name type="scientific">Champsocephalus gunnari</name>
    <name type="common">Mackerel icefish</name>
    <dbReference type="NCBI Taxonomy" id="52237"/>
    <lineage>
        <taxon>Eukaryota</taxon>
        <taxon>Metazoa</taxon>
        <taxon>Chordata</taxon>
        <taxon>Craniata</taxon>
        <taxon>Vertebrata</taxon>
        <taxon>Euteleostomi</taxon>
        <taxon>Actinopterygii</taxon>
        <taxon>Neopterygii</taxon>
        <taxon>Teleostei</taxon>
        <taxon>Neoteleostei</taxon>
        <taxon>Acanthomorphata</taxon>
        <taxon>Eupercaria</taxon>
        <taxon>Perciformes</taxon>
        <taxon>Notothenioidei</taxon>
        <taxon>Channichthyidae</taxon>
        <taxon>Champsocephalus</taxon>
    </lineage>
</organism>
<proteinExistence type="predicted"/>
<gene>
    <name evidence="2" type="ORF">CgunFtcFv8_006008</name>
</gene>
<feature type="compositionally biased region" description="Basic and acidic residues" evidence="1">
    <location>
        <begin position="65"/>
        <end position="76"/>
    </location>
</feature>
<evidence type="ECO:0000313" key="2">
    <source>
        <dbReference type="EMBL" id="KAK5893104.1"/>
    </source>
</evidence>
<keyword evidence="3" id="KW-1185">Reference proteome</keyword>
<dbReference type="EMBL" id="JAURVH010001535">
    <property type="protein sequence ID" value="KAK5893104.1"/>
    <property type="molecule type" value="Genomic_DNA"/>
</dbReference>
<evidence type="ECO:0000313" key="3">
    <source>
        <dbReference type="Proteomes" id="UP001331515"/>
    </source>
</evidence>